<evidence type="ECO:0000256" key="5">
    <source>
        <dbReference type="ARBA" id="ARBA00022692"/>
    </source>
</evidence>
<dbReference type="PANTHER" id="PTHR34501:SF9">
    <property type="entry name" value="MAJOR OUTER MEMBRANE PROTEIN P.IA"/>
    <property type="match status" value="1"/>
</dbReference>
<dbReference type="Proteomes" id="UP000494252">
    <property type="component" value="Unassembled WGS sequence"/>
</dbReference>
<evidence type="ECO:0000256" key="4">
    <source>
        <dbReference type="ARBA" id="ARBA00022452"/>
    </source>
</evidence>
<keyword evidence="13" id="KW-1185">Reference proteome</keyword>
<comment type="subunit">
    <text evidence="2">Homotrimer.</text>
</comment>
<dbReference type="GO" id="GO:0015288">
    <property type="term" value="F:porin activity"/>
    <property type="evidence" value="ECO:0007669"/>
    <property type="project" value="UniProtKB-KW"/>
</dbReference>
<gene>
    <name evidence="12" type="ORF">LMG27177_07120</name>
</gene>
<keyword evidence="7" id="KW-0406">Ion transport</keyword>
<accession>A0A6J5H3V4</accession>
<organism evidence="12 13">
    <name type="scientific">Paraburkholderia fynbosensis</name>
    <dbReference type="NCBI Taxonomy" id="1200993"/>
    <lineage>
        <taxon>Bacteria</taxon>
        <taxon>Pseudomonadati</taxon>
        <taxon>Pseudomonadota</taxon>
        <taxon>Betaproteobacteria</taxon>
        <taxon>Burkholderiales</taxon>
        <taxon>Burkholderiaceae</taxon>
        <taxon>Paraburkholderia</taxon>
    </lineage>
</organism>
<keyword evidence="6" id="KW-0732">Signal</keyword>
<dbReference type="Pfam" id="PF13609">
    <property type="entry name" value="Porin_4"/>
    <property type="match status" value="1"/>
</dbReference>
<keyword evidence="5" id="KW-0812">Transmembrane</keyword>
<dbReference type="InterPro" id="IPR033900">
    <property type="entry name" value="Gram_neg_porin_domain"/>
</dbReference>
<protein>
    <recommendedName>
        <fullName evidence="11">Porin domain-containing protein</fullName>
    </recommendedName>
</protein>
<evidence type="ECO:0000313" key="12">
    <source>
        <dbReference type="EMBL" id="CAB3810295.1"/>
    </source>
</evidence>
<keyword evidence="9" id="KW-0472">Membrane</keyword>
<evidence type="ECO:0000256" key="10">
    <source>
        <dbReference type="ARBA" id="ARBA00023237"/>
    </source>
</evidence>
<keyword evidence="8" id="KW-0626">Porin</keyword>
<evidence type="ECO:0000256" key="1">
    <source>
        <dbReference type="ARBA" id="ARBA00004571"/>
    </source>
</evidence>
<dbReference type="InterPro" id="IPR050298">
    <property type="entry name" value="Gram-neg_bact_OMP"/>
</dbReference>
<name>A0A6J5H3V4_9BURK</name>
<sequence>MSEYAVEETFGCSLVTPLLQQDLEFGTMLIDGPPQQVWLTAQRHEHLIEMPGAARFAARNLDAMREAHAELVAPSADRLVAHHHAAFEQQFLDIAQAQLEAEIPTHRAADDCGGKAVTVIERVRLFHRDILSDRHGNVTTPFVGLDSVNYGKLTLGDQYDFMVDSLFFGGVDAAMYGGGLCNFRAGPFSKLAIPYAPAYAGSFDWDRMSGETVTNSLKYQSPSFGGFRFGPMYGFGNVPGHMGSGNAVSADLNYDQGPLSLAAAYTEVKYLQEAAPQVGIRNWSVGARYNFGKVIATAMVTNARNAANGAAVAEGEIGASYRVDPALSLSANYMYMKGNGIVDNNHAHQVTAVAGLCRSGLSAYQLGRAGVDQRGA</sequence>
<comment type="subcellular location">
    <subcellularLocation>
        <location evidence="1">Cell outer membrane</location>
        <topology evidence="1">Multi-pass membrane protein</topology>
    </subcellularLocation>
</comment>
<keyword evidence="4" id="KW-1134">Transmembrane beta strand</keyword>
<evidence type="ECO:0000256" key="7">
    <source>
        <dbReference type="ARBA" id="ARBA00023065"/>
    </source>
</evidence>
<dbReference type="SUPFAM" id="SSF56935">
    <property type="entry name" value="Porins"/>
    <property type="match status" value="1"/>
</dbReference>
<dbReference type="AlphaFoldDB" id="A0A6J5H3V4"/>
<dbReference type="InterPro" id="IPR023614">
    <property type="entry name" value="Porin_dom_sf"/>
</dbReference>
<evidence type="ECO:0000313" key="13">
    <source>
        <dbReference type="Proteomes" id="UP000494252"/>
    </source>
</evidence>
<dbReference type="CDD" id="cd00342">
    <property type="entry name" value="gram_neg_porins"/>
    <property type="match status" value="1"/>
</dbReference>
<evidence type="ECO:0000256" key="3">
    <source>
        <dbReference type="ARBA" id="ARBA00022448"/>
    </source>
</evidence>
<keyword evidence="10" id="KW-0998">Cell outer membrane</keyword>
<dbReference type="GO" id="GO:0009279">
    <property type="term" value="C:cell outer membrane"/>
    <property type="evidence" value="ECO:0007669"/>
    <property type="project" value="UniProtKB-SubCell"/>
</dbReference>
<evidence type="ECO:0000256" key="9">
    <source>
        <dbReference type="ARBA" id="ARBA00023136"/>
    </source>
</evidence>
<dbReference type="PANTHER" id="PTHR34501">
    <property type="entry name" value="PROTEIN YDDL-RELATED"/>
    <property type="match status" value="1"/>
</dbReference>
<feature type="domain" description="Porin" evidence="11">
    <location>
        <begin position="139"/>
        <end position="353"/>
    </location>
</feature>
<proteinExistence type="predicted"/>
<evidence type="ECO:0000256" key="6">
    <source>
        <dbReference type="ARBA" id="ARBA00022729"/>
    </source>
</evidence>
<keyword evidence="3" id="KW-0813">Transport</keyword>
<evidence type="ECO:0000259" key="11">
    <source>
        <dbReference type="Pfam" id="PF13609"/>
    </source>
</evidence>
<dbReference type="EMBL" id="CADIKI010000034">
    <property type="protein sequence ID" value="CAB3810295.1"/>
    <property type="molecule type" value="Genomic_DNA"/>
</dbReference>
<dbReference type="GO" id="GO:0046930">
    <property type="term" value="C:pore complex"/>
    <property type="evidence" value="ECO:0007669"/>
    <property type="project" value="UniProtKB-KW"/>
</dbReference>
<evidence type="ECO:0000256" key="2">
    <source>
        <dbReference type="ARBA" id="ARBA00011233"/>
    </source>
</evidence>
<dbReference type="Gene3D" id="2.40.160.10">
    <property type="entry name" value="Porin"/>
    <property type="match status" value="1"/>
</dbReference>
<dbReference type="GO" id="GO:0006811">
    <property type="term" value="P:monoatomic ion transport"/>
    <property type="evidence" value="ECO:0007669"/>
    <property type="project" value="UniProtKB-KW"/>
</dbReference>
<evidence type="ECO:0000256" key="8">
    <source>
        <dbReference type="ARBA" id="ARBA00023114"/>
    </source>
</evidence>
<reference evidence="12 13" key="1">
    <citation type="submission" date="2020-04" db="EMBL/GenBank/DDBJ databases">
        <authorList>
            <person name="De Canck E."/>
        </authorList>
    </citation>
    <scope>NUCLEOTIDE SEQUENCE [LARGE SCALE GENOMIC DNA]</scope>
    <source>
        <strain evidence="12 13">LMG 27177</strain>
    </source>
</reference>